<keyword evidence="2" id="KW-0812">Transmembrane</keyword>
<feature type="transmembrane region" description="Helical" evidence="2">
    <location>
        <begin position="15"/>
        <end position="35"/>
    </location>
</feature>
<dbReference type="AlphaFoldDB" id="A0A562RJR9"/>
<dbReference type="EMBL" id="VLLB01000001">
    <property type="protein sequence ID" value="TWI69289.1"/>
    <property type="molecule type" value="Genomic_DNA"/>
</dbReference>
<sequence length="421" mass="44107">MTELTSTERARRRQILTAIGIAAGIFGVASVGVLLSGGDEPAQPTKTDLRTRSYIAPGEQVAPADAWRGVSDSRLANLEGKLSALETEQRDAKRKLDPSGIAPPPTQRLTESDLDERLRAYERSVANQYPPGRPSDPVIALPQAPAEAQGTRQAATPIGTTQPTAPAAPAPVRTSIMTVRLRAAETPAPTAGVGISPATRSNSTPQSPERTTATYLPAGMFGQASLLSGLDAPTGGQAQSNPHPVLLRLNDLAVLPNRYRHNWTYCHLLGAGYGDLSSERAYIRTETLSCVGADGRVLDVPVKGFIVGEDGKAGMRGRLVSKQGQVLGNALLAGVVGGIGTGLERSASVQSVSPLGSTSSVKPGQALQAGIGTGVGRSLDRLADYYITLAEKMFPVIEIDADRVVDVILSEGVYADVQPDH</sequence>
<evidence type="ECO:0000313" key="4">
    <source>
        <dbReference type="Proteomes" id="UP000318431"/>
    </source>
</evidence>
<organism evidence="3 4">
    <name type="scientific">Pseudoduganella lurida</name>
    <dbReference type="NCBI Taxonomy" id="1036180"/>
    <lineage>
        <taxon>Bacteria</taxon>
        <taxon>Pseudomonadati</taxon>
        <taxon>Pseudomonadota</taxon>
        <taxon>Betaproteobacteria</taxon>
        <taxon>Burkholderiales</taxon>
        <taxon>Oxalobacteraceae</taxon>
        <taxon>Telluria group</taxon>
        <taxon>Pseudoduganella</taxon>
    </lineage>
</organism>
<protein>
    <submittedName>
        <fullName evidence="3">Conjugal transfer pilus assembly protein TraB</fullName>
    </submittedName>
</protein>
<dbReference type="InterPro" id="IPR005498">
    <property type="entry name" value="T4SS_VirB10/TraB/TrbI"/>
</dbReference>
<evidence type="ECO:0000256" key="1">
    <source>
        <dbReference type="SAM" id="MobiDB-lite"/>
    </source>
</evidence>
<dbReference type="Proteomes" id="UP000318431">
    <property type="component" value="Unassembled WGS sequence"/>
</dbReference>
<comment type="caution">
    <text evidence="3">The sequence shown here is derived from an EMBL/GenBank/DDBJ whole genome shotgun (WGS) entry which is preliminary data.</text>
</comment>
<evidence type="ECO:0000256" key="2">
    <source>
        <dbReference type="SAM" id="Phobius"/>
    </source>
</evidence>
<feature type="region of interest" description="Disordered" evidence="1">
    <location>
        <begin position="185"/>
        <end position="211"/>
    </location>
</feature>
<evidence type="ECO:0000313" key="3">
    <source>
        <dbReference type="EMBL" id="TWI69289.1"/>
    </source>
</evidence>
<dbReference type="RefSeq" id="WP_158643059.1">
    <property type="nucleotide sequence ID" value="NZ_VLLB01000001.1"/>
</dbReference>
<dbReference type="OrthoDB" id="15544at2"/>
<name>A0A562RJR9_9BURK</name>
<gene>
    <name evidence="3" type="ORF">IP91_00356</name>
</gene>
<feature type="compositionally biased region" description="Basic and acidic residues" evidence="1">
    <location>
        <begin position="88"/>
        <end position="97"/>
    </location>
</feature>
<accession>A0A562RJR9</accession>
<keyword evidence="4" id="KW-1185">Reference proteome</keyword>
<feature type="region of interest" description="Disordered" evidence="1">
    <location>
        <begin position="88"/>
        <end position="149"/>
    </location>
</feature>
<proteinExistence type="predicted"/>
<keyword evidence="2" id="KW-0472">Membrane</keyword>
<dbReference type="Pfam" id="PF03743">
    <property type="entry name" value="TrbI"/>
    <property type="match status" value="1"/>
</dbReference>
<feature type="compositionally biased region" description="Polar residues" evidence="1">
    <location>
        <begin position="198"/>
        <end position="211"/>
    </location>
</feature>
<keyword evidence="2" id="KW-1133">Transmembrane helix</keyword>
<reference evidence="3 4" key="1">
    <citation type="journal article" date="2015" name="Stand. Genomic Sci.">
        <title>Genomic Encyclopedia of Bacterial and Archaeal Type Strains, Phase III: the genomes of soil and plant-associated and newly described type strains.</title>
        <authorList>
            <person name="Whitman W.B."/>
            <person name="Woyke T."/>
            <person name="Klenk H.P."/>
            <person name="Zhou Y."/>
            <person name="Lilburn T.G."/>
            <person name="Beck B.J."/>
            <person name="De Vos P."/>
            <person name="Vandamme P."/>
            <person name="Eisen J.A."/>
            <person name="Garrity G."/>
            <person name="Hugenholtz P."/>
            <person name="Kyrpides N.C."/>
        </authorList>
    </citation>
    <scope>NUCLEOTIDE SEQUENCE [LARGE SCALE GENOMIC DNA]</scope>
    <source>
        <strain evidence="3 4">CGMCC 1.10822</strain>
    </source>
</reference>
<dbReference type="CDD" id="cd16430">
    <property type="entry name" value="TraB"/>
    <property type="match status" value="1"/>
</dbReference>